<evidence type="ECO:0000256" key="1">
    <source>
        <dbReference type="ARBA" id="ARBA00004141"/>
    </source>
</evidence>
<evidence type="ECO:0000256" key="3">
    <source>
        <dbReference type="ARBA" id="ARBA00022989"/>
    </source>
</evidence>
<dbReference type="Pfam" id="PF00892">
    <property type="entry name" value="EamA"/>
    <property type="match status" value="2"/>
</dbReference>
<evidence type="ECO:0000256" key="2">
    <source>
        <dbReference type="ARBA" id="ARBA00022692"/>
    </source>
</evidence>
<keyword evidence="2 5" id="KW-0812">Transmembrane</keyword>
<comment type="caution">
    <text evidence="7">The sequence shown here is derived from an EMBL/GenBank/DDBJ whole genome shotgun (WGS) entry which is preliminary data.</text>
</comment>
<organism evidence="7 8">
    <name type="scientific">Flaviflagellibacter deserti</name>
    <dbReference type="NCBI Taxonomy" id="2267266"/>
    <lineage>
        <taxon>Bacteria</taxon>
        <taxon>Pseudomonadati</taxon>
        <taxon>Pseudomonadota</taxon>
        <taxon>Alphaproteobacteria</taxon>
        <taxon>Hyphomicrobiales</taxon>
        <taxon>Flaviflagellibacter</taxon>
    </lineage>
</organism>
<evidence type="ECO:0000256" key="4">
    <source>
        <dbReference type="ARBA" id="ARBA00023136"/>
    </source>
</evidence>
<dbReference type="InterPro" id="IPR037185">
    <property type="entry name" value="EmrE-like"/>
</dbReference>
<feature type="transmembrane region" description="Helical" evidence="5">
    <location>
        <begin position="120"/>
        <end position="139"/>
    </location>
</feature>
<proteinExistence type="predicted"/>
<sequence>MTSRSLPLTHALLAIATVAIWGTNFPIMKVATEQMPPLLIAALRFLFVLFPAIFVFKRPKVPWRLMAAYGLLIGVGQFGLIYIAVSGYISPGLASLVIQTQVFFTIILAILITRERVQPYQWAGLALATIGVVVIGLHTGGDTTIAGLVMVLVAALSWAGGNIASKASGRVNMIAYVVWTSIFSMPILFVLAFVFEGWDLISTSIVTADAATWGAVLWQSFGNTLFGYACWSWLLSRHPAATVVPMALLVPVFGMGASTIWLGESLPAWKLAAGALVMSGLAISMLWPRLRPQQAGAAS</sequence>
<dbReference type="InterPro" id="IPR050638">
    <property type="entry name" value="AA-Vitamin_Transporters"/>
</dbReference>
<dbReference type="Proteomes" id="UP001595796">
    <property type="component" value="Unassembled WGS sequence"/>
</dbReference>
<accession>A0ABV9YXX0</accession>
<feature type="transmembrane region" description="Helical" evidence="5">
    <location>
        <begin position="68"/>
        <end position="90"/>
    </location>
</feature>
<evidence type="ECO:0000256" key="5">
    <source>
        <dbReference type="SAM" id="Phobius"/>
    </source>
</evidence>
<feature type="transmembrane region" description="Helical" evidence="5">
    <location>
        <begin position="145"/>
        <end position="164"/>
    </location>
</feature>
<evidence type="ECO:0000313" key="8">
    <source>
        <dbReference type="Proteomes" id="UP001595796"/>
    </source>
</evidence>
<protein>
    <submittedName>
        <fullName evidence="7">EamA family transporter</fullName>
    </submittedName>
</protein>
<feature type="transmembrane region" description="Helical" evidence="5">
    <location>
        <begin position="38"/>
        <end position="56"/>
    </location>
</feature>
<reference evidence="8" key="1">
    <citation type="journal article" date="2019" name="Int. J. Syst. Evol. Microbiol.">
        <title>The Global Catalogue of Microorganisms (GCM) 10K type strain sequencing project: providing services to taxonomists for standard genome sequencing and annotation.</title>
        <authorList>
            <consortium name="The Broad Institute Genomics Platform"/>
            <consortium name="The Broad Institute Genome Sequencing Center for Infectious Disease"/>
            <person name="Wu L."/>
            <person name="Ma J."/>
        </authorList>
    </citation>
    <scope>NUCLEOTIDE SEQUENCE [LARGE SCALE GENOMIC DNA]</scope>
    <source>
        <strain evidence="8">CGMCC 1.16444</strain>
    </source>
</reference>
<comment type="subcellular location">
    <subcellularLocation>
        <location evidence="1">Membrane</location>
        <topology evidence="1">Multi-pass membrane protein</topology>
    </subcellularLocation>
</comment>
<keyword evidence="8" id="KW-1185">Reference proteome</keyword>
<dbReference type="PANTHER" id="PTHR32322">
    <property type="entry name" value="INNER MEMBRANE TRANSPORTER"/>
    <property type="match status" value="1"/>
</dbReference>
<feature type="domain" description="EamA" evidence="6">
    <location>
        <begin position="146"/>
        <end position="284"/>
    </location>
</feature>
<evidence type="ECO:0000313" key="7">
    <source>
        <dbReference type="EMBL" id="MFC5067024.1"/>
    </source>
</evidence>
<name>A0ABV9YXX0_9HYPH</name>
<feature type="domain" description="EamA" evidence="6">
    <location>
        <begin position="11"/>
        <end position="136"/>
    </location>
</feature>
<dbReference type="InterPro" id="IPR000620">
    <property type="entry name" value="EamA_dom"/>
</dbReference>
<evidence type="ECO:0000259" key="6">
    <source>
        <dbReference type="Pfam" id="PF00892"/>
    </source>
</evidence>
<feature type="transmembrane region" description="Helical" evidence="5">
    <location>
        <begin position="176"/>
        <end position="195"/>
    </location>
</feature>
<dbReference type="SUPFAM" id="SSF103481">
    <property type="entry name" value="Multidrug resistance efflux transporter EmrE"/>
    <property type="match status" value="2"/>
</dbReference>
<feature type="transmembrane region" description="Helical" evidence="5">
    <location>
        <begin position="215"/>
        <end position="235"/>
    </location>
</feature>
<dbReference type="EMBL" id="JBHSJF010000003">
    <property type="protein sequence ID" value="MFC5067024.1"/>
    <property type="molecule type" value="Genomic_DNA"/>
</dbReference>
<dbReference type="RefSeq" id="WP_114957427.1">
    <property type="nucleotide sequence ID" value="NZ_JBHSJF010000003.1"/>
</dbReference>
<feature type="transmembrane region" description="Helical" evidence="5">
    <location>
        <begin position="242"/>
        <end position="262"/>
    </location>
</feature>
<feature type="transmembrane region" description="Helical" evidence="5">
    <location>
        <begin position="268"/>
        <end position="287"/>
    </location>
</feature>
<keyword evidence="4 5" id="KW-0472">Membrane</keyword>
<dbReference type="PANTHER" id="PTHR32322:SF9">
    <property type="entry name" value="AMINO-ACID METABOLITE EFFLUX PUMP-RELATED"/>
    <property type="match status" value="1"/>
</dbReference>
<feature type="transmembrane region" description="Helical" evidence="5">
    <location>
        <begin position="96"/>
        <end position="113"/>
    </location>
</feature>
<keyword evidence="3 5" id="KW-1133">Transmembrane helix</keyword>
<gene>
    <name evidence="7" type="ORF">ACFPFW_03235</name>
</gene>